<dbReference type="PANTHER" id="PTHR23317:SF76">
    <property type="entry name" value="LD20667P"/>
    <property type="match status" value="1"/>
</dbReference>
<dbReference type="Pfam" id="PF06920">
    <property type="entry name" value="DHR-2_Lobe_A"/>
    <property type="match status" value="1"/>
</dbReference>
<feature type="domain" description="C2 DOCK-type" evidence="4">
    <location>
        <begin position="496"/>
        <end position="675"/>
    </location>
</feature>
<dbReference type="GO" id="GO:0005085">
    <property type="term" value="F:guanyl-nucleotide exchange factor activity"/>
    <property type="evidence" value="ECO:0007669"/>
    <property type="project" value="UniProtKB-KW"/>
</dbReference>
<evidence type="ECO:0008006" key="8">
    <source>
        <dbReference type="Google" id="ProtNLM"/>
    </source>
</evidence>
<dbReference type="Gene3D" id="1.25.40.410">
    <property type="match status" value="1"/>
</dbReference>
<evidence type="ECO:0000256" key="2">
    <source>
        <dbReference type="PROSITE-ProRule" id="PRU00983"/>
    </source>
</evidence>
<protein>
    <recommendedName>
        <fullName evidence="8">DOCKER domain-containing protein</fullName>
    </recommendedName>
</protein>
<dbReference type="PANTHER" id="PTHR23317">
    <property type="entry name" value="DEDICATOR OF CYTOKINESIS DOCK"/>
    <property type="match status" value="1"/>
</dbReference>
<feature type="compositionally biased region" description="Polar residues" evidence="3">
    <location>
        <begin position="1126"/>
        <end position="1136"/>
    </location>
</feature>
<dbReference type="InterPro" id="IPR027357">
    <property type="entry name" value="DOCKER_dom"/>
</dbReference>
<dbReference type="Gene3D" id="2.60.40.150">
    <property type="entry name" value="C2 domain"/>
    <property type="match status" value="1"/>
</dbReference>
<dbReference type="InterPro" id="IPR027007">
    <property type="entry name" value="C2_DOCK-type_domain"/>
</dbReference>
<evidence type="ECO:0000313" key="6">
    <source>
        <dbReference type="EMBL" id="ELP90291.1"/>
    </source>
</evidence>
<evidence type="ECO:0000256" key="1">
    <source>
        <dbReference type="ARBA" id="ARBA00022658"/>
    </source>
</evidence>
<dbReference type="InterPro" id="IPR046769">
    <property type="entry name" value="DOCKER_Lobe_A"/>
</dbReference>
<dbReference type="GO" id="GO:0007264">
    <property type="term" value="P:small GTPase-mediated signal transduction"/>
    <property type="evidence" value="ECO:0007669"/>
    <property type="project" value="InterPro"/>
</dbReference>
<keyword evidence="7" id="KW-1185">Reference proteome</keyword>
<comment type="similarity">
    <text evidence="2">Belongs to the DOCK family.</text>
</comment>
<dbReference type="CDD" id="cd08679">
    <property type="entry name" value="C2_DOCK180_related"/>
    <property type="match status" value="1"/>
</dbReference>
<evidence type="ECO:0000256" key="3">
    <source>
        <dbReference type="SAM" id="MobiDB-lite"/>
    </source>
</evidence>
<dbReference type="KEGG" id="eiv:EIN_504470"/>
<feature type="compositionally biased region" description="Basic and acidic residues" evidence="3">
    <location>
        <begin position="1145"/>
        <end position="1158"/>
    </location>
</feature>
<gene>
    <name evidence="6" type="ORF">EIN_504470</name>
</gene>
<dbReference type="VEuPathDB" id="AmoebaDB:EIN_504470"/>
<feature type="domain" description="DOCKER" evidence="5">
    <location>
        <begin position="2043"/>
        <end position="2489"/>
    </location>
</feature>
<feature type="region of interest" description="Disordered" evidence="3">
    <location>
        <begin position="1126"/>
        <end position="1158"/>
    </location>
</feature>
<keyword evidence="1" id="KW-0344">Guanine-nucleotide releasing factor</keyword>
<sequence>MSQKLNISDLKDIFEMDLTKKEPTPQKAVENTKMTGQNKEILMKFELYDTEHTRELDVYQLKKYIQREWGVCLSEETIKYHCGQTFLEKAYKVQYTEFIAFHKYIAANIEEIRKENTESVFDTFEKQFADTPGVDIQFKYLDKNLFVINNFEKPHALVSMKQKQPNATDKYHSLMYTQIFSPTISVFINQKSYVNTLDPHKDKSLPITMASAEMFDVDSLLQSDTRKTSARKKKNKFLFQFYNPKLSQEDFLYSTNLSSSQPRNVNNLLKVKRPSIVNITHFKPYQHFDTFFCRMSLYDMSYNKLTSDFYFVIDSKVLKAHVERRESLGIPIVSMTLGQDFIKETENYVVLEVFKPMDADINFTRDYLTEDSKRDQKMMKKFADKMRDSEKVFEQKGLLQLVLFSATAVKFKGAYDNLKLVRPIGDPKDVPTMIKDVEKMKSAGEWSFVFKPSKKEITHHDGLIKFYNPEKTEGEQVTTMTELNLYDKEEIFMDYENLFFLYPTEICLGKERKKSGICCSIFVRENDDFFVPGKSNVLNAVYPQDNKLIQQLSNAFTTSVSIEKVGHFIDEVKIQLPFPLTEKHHILIQVRDVSVEDGSEGKLFYAKLPLLDNGHIISNGEHTVQIMKDMTNKYLNYIDNYDVTKIFVKVNVRIVSTIYPQNPEIYRFLVGGLGVESVLGTLFRTDLIHFLPSVLTKCVEIIGTEKKEDIFKVFEIFKMIDERRETNIDQEMNYRIYKNSIFVDAISHFVPYRLADGRYICDILLTQLPVIFDLDKTDVKYRMRYSWIIFSLLIKGIIGYYNDYKVFEYPNFHDFNTTQNKDFKKNCFKTNVQKYSKFIKEFCDGEVVGASVIREANLCFAEFIRDASLLWRKDEIVEIIDEHLDTLSMLKVDSYGLRVDFTQLLRLEFVSVLIENDQIFALNGPQLLEVQEINKLNDLLAQRHTQMFILLRQFFLLIMSQDKSISKMALEELLIVTNKFDLDNSLSEQGKRDKYFSMLLPFVLFMLDDSDKINEWKAKDCFADLNDIKSLYVVFFFIIKNLREETIQQWLVSDFLPSLLNSLLMHIRRALLLFSRYPYTFLANSTMTFKKELKNILVDFHKRGEPTTPPLFTRSNTSTTKSHISFQTSTLSSSARPLSKGKSSFFEENKSRKDDDSKIGFDSDKKITGFVDNANRAHLTTMRVRQNVLSSGESTFEKSVNEELVVEIALIAMDLVETTIGTLIREESTQALDRAQDIISSVLFEVGMTDSYMPSLYDFIRIIVTTYRVFIFTKPNKLSMSLLKNLLKQANSTNALNQKFAKNLIFIFTKTNFVAVGNTVSTVVNATSALSELQFNDLGRIGECVNNLLELAKQYYENFDIKLEKCIALSLQDGLRKMKSLQRVHKMYQALDVGDLDVFITFVTDCTTVIDEILDFTMKAEPSIVNGYIEMKIQIVKMMRQDEVFKMIAQWIVLIKTKAQSASETFIPFLKGKIEYLEMLYKLCQQKVDDLDRYCVSSATEMKELEAECLLNKTIGEQLLSIVKNSITIDSCDLENMTNDQLIRKIEVLEKEQQKRASDINAVLEQYTSFDETLKTFRLASNPLFPVTSLDMSDGVKRVLLLHQSRIKAVNSHLHTRTSFDSETERYKTKIVDFENIIHSKFIDIVTDIMKLPMNVSFMKESVSKIESLVQLYSTDVSHLESKKIKMGGLRPTWEIAYYSWEEAVLNAISCMEWLLQLLKTVKSNEENVQQMRGWFKVEREFIQNVLSSYLWDGFYTSWDKVTMRASNDFLEVLSQMSLYFMTNMNTAKAGYKRAGTLLQELRKRKKLPLGFPYIQHIKEEHFEQLSMVAELYQKKREDELTRENIRKQYAALFKQFYVETDKLMERSGGIPMSEIAKIQNLRDKLLVFEEQKVIKLNRYCDLESMDQTVWVRCQTLGIQEKDATPKSPRTSFIKTYDGSRSPSLIGSNQSPQPSTTTNTFMQRAKRAGDDLRDITGFFVDNKGIIRADCFHDLSYGQRDVFNEDLKLVIDEISKILSNLIVLNNFNTTDPQLILEKFYRFAMDYVSAPQLHMTWITNLAKQHRERFEFIEAGMCEVHLINFIHHLLPENERKIEVSILNKTFGNFIPDTSTPPNPQFSANLSEESLLKHITAAYEDFENGQLPWYGLTVSSIVIPYYTEKKKLKELVKTHEYVNKMYDLMVKHNEDGQIKDFLQFYYVKFFGSVFGEMNKKSFIYATKKDKVSQLIIEINKILPVSFSGEKHYLRFFEQVNSEVENCGDKECYILWTNVQPVYEKGEYVQFTSRFIYDDMCLDRKEGDELLEIEKAPAVSLYKKRTVMDIELVLPGLLGRQTVIKESVVQLGPIEIAIEEIETRKRGVEKFLEESKKFFGEVAFDYITFLQKKIGDFFFGYKDQNDIAYGKLNAYDRMKVLEIIEVFFSEEYDLKNQEILFEMLKETINLTKEGLAIIKENSKARTSSASLENLIRHSLRIERVLDMLDTKMNEKKEH</sequence>
<dbReference type="SUPFAM" id="SSF47473">
    <property type="entry name" value="EF-hand"/>
    <property type="match status" value="1"/>
</dbReference>
<evidence type="ECO:0000259" key="4">
    <source>
        <dbReference type="PROSITE" id="PS51650"/>
    </source>
</evidence>
<reference evidence="6 7" key="1">
    <citation type="submission" date="2012-10" db="EMBL/GenBank/DDBJ databases">
        <authorList>
            <person name="Zafar N."/>
            <person name="Inman J."/>
            <person name="Hall N."/>
            <person name="Lorenzi H."/>
            <person name="Caler E."/>
        </authorList>
    </citation>
    <scope>NUCLEOTIDE SEQUENCE [LARGE SCALE GENOMIC DNA]</scope>
    <source>
        <strain evidence="6 7">IP1</strain>
    </source>
</reference>
<organism evidence="6 7">
    <name type="scientific">Entamoeba invadens IP1</name>
    <dbReference type="NCBI Taxonomy" id="370355"/>
    <lineage>
        <taxon>Eukaryota</taxon>
        <taxon>Amoebozoa</taxon>
        <taxon>Evosea</taxon>
        <taxon>Archamoebae</taxon>
        <taxon>Mastigamoebida</taxon>
        <taxon>Entamoebidae</taxon>
        <taxon>Entamoeba</taxon>
    </lineage>
</organism>
<name>A0A0A1U7C1_ENTIV</name>
<dbReference type="PROSITE" id="PS51651">
    <property type="entry name" value="DOCKER"/>
    <property type="match status" value="1"/>
</dbReference>
<evidence type="ECO:0000259" key="5">
    <source>
        <dbReference type="PROSITE" id="PS51651"/>
    </source>
</evidence>
<dbReference type="Pfam" id="PF14429">
    <property type="entry name" value="DOCK-C2"/>
    <property type="match status" value="1"/>
</dbReference>
<dbReference type="EMBL" id="KB206500">
    <property type="protein sequence ID" value="ELP90291.1"/>
    <property type="molecule type" value="Genomic_DNA"/>
</dbReference>
<dbReference type="OMA" id="WEESINY"/>
<dbReference type="OrthoDB" id="47328at2759"/>
<accession>A0A0A1U7C1</accession>
<dbReference type="InterPro" id="IPR035892">
    <property type="entry name" value="C2_domain_sf"/>
</dbReference>
<dbReference type="RefSeq" id="XP_004257062.1">
    <property type="nucleotide sequence ID" value="XM_004257014.1"/>
</dbReference>
<proteinExistence type="inferred from homology"/>
<dbReference type="PROSITE" id="PS51650">
    <property type="entry name" value="C2_DOCK"/>
    <property type="match status" value="1"/>
</dbReference>
<dbReference type="Proteomes" id="UP000014680">
    <property type="component" value="Unassembled WGS sequence"/>
</dbReference>
<dbReference type="GeneID" id="14889304"/>
<dbReference type="InterPro" id="IPR043161">
    <property type="entry name" value="DOCK_C_lobe_A"/>
</dbReference>
<evidence type="ECO:0000313" key="7">
    <source>
        <dbReference type="Proteomes" id="UP000014680"/>
    </source>
</evidence>
<dbReference type="InterPro" id="IPR011992">
    <property type="entry name" value="EF-hand-dom_pair"/>
</dbReference>
<dbReference type="InterPro" id="IPR026791">
    <property type="entry name" value="DOCK"/>
</dbReference>